<evidence type="ECO:0000256" key="4">
    <source>
        <dbReference type="ARBA" id="ARBA00023125"/>
    </source>
</evidence>
<feature type="modified residue" description="4-aspartylphosphate" evidence="6">
    <location>
        <position position="52"/>
    </location>
</feature>
<evidence type="ECO:0000256" key="2">
    <source>
        <dbReference type="ARBA" id="ARBA00023012"/>
    </source>
</evidence>
<dbReference type="SUPFAM" id="SSF52172">
    <property type="entry name" value="CheY-like"/>
    <property type="match status" value="1"/>
</dbReference>
<dbReference type="PROSITE" id="PS00622">
    <property type="entry name" value="HTH_LUXR_1"/>
    <property type="match status" value="1"/>
</dbReference>
<dbReference type="Gene3D" id="3.40.50.2300">
    <property type="match status" value="1"/>
</dbReference>
<evidence type="ECO:0000259" key="7">
    <source>
        <dbReference type="PROSITE" id="PS50043"/>
    </source>
</evidence>
<dbReference type="RefSeq" id="WP_341404346.1">
    <property type="nucleotide sequence ID" value="NZ_JBBUKT010000003.1"/>
</dbReference>
<accession>A0ABU9AVT6</accession>
<feature type="domain" description="HTH luxR-type" evidence="7">
    <location>
        <begin position="148"/>
        <end position="213"/>
    </location>
</feature>
<keyword evidence="1 6" id="KW-0597">Phosphoprotein</keyword>
<dbReference type="Gene3D" id="1.10.10.10">
    <property type="entry name" value="Winged helix-like DNA-binding domain superfamily/Winged helix DNA-binding domain"/>
    <property type="match status" value="1"/>
</dbReference>
<dbReference type="InterPro" id="IPR036388">
    <property type="entry name" value="WH-like_DNA-bd_sf"/>
</dbReference>
<dbReference type="PANTHER" id="PTHR48111:SF1">
    <property type="entry name" value="TWO-COMPONENT RESPONSE REGULATOR ORR33"/>
    <property type="match status" value="1"/>
</dbReference>
<evidence type="ECO:0000256" key="5">
    <source>
        <dbReference type="ARBA" id="ARBA00023163"/>
    </source>
</evidence>
<evidence type="ECO:0000313" key="10">
    <source>
        <dbReference type="Proteomes" id="UP001371305"/>
    </source>
</evidence>
<protein>
    <submittedName>
        <fullName evidence="9">Response regulator transcription factor</fullName>
    </submittedName>
</protein>
<dbReference type="PANTHER" id="PTHR48111">
    <property type="entry name" value="REGULATOR OF RPOS"/>
    <property type="match status" value="1"/>
</dbReference>
<dbReference type="Pfam" id="PF00072">
    <property type="entry name" value="Response_reg"/>
    <property type="match status" value="1"/>
</dbReference>
<dbReference type="PROSITE" id="PS50043">
    <property type="entry name" value="HTH_LUXR_2"/>
    <property type="match status" value="1"/>
</dbReference>
<evidence type="ECO:0000259" key="8">
    <source>
        <dbReference type="PROSITE" id="PS50110"/>
    </source>
</evidence>
<dbReference type="SMART" id="SM00421">
    <property type="entry name" value="HTH_LUXR"/>
    <property type="match status" value="1"/>
</dbReference>
<keyword evidence="2" id="KW-0902">Two-component regulatory system</keyword>
<dbReference type="Pfam" id="PF00196">
    <property type="entry name" value="GerE"/>
    <property type="match status" value="1"/>
</dbReference>
<evidence type="ECO:0000256" key="6">
    <source>
        <dbReference type="PROSITE-ProRule" id="PRU00169"/>
    </source>
</evidence>
<dbReference type="InterPro" id="IPR001789">
    <property type="entry name" value="Sig_transdc_resp-reg_receiver"/>
</dbReference>
<dbReference type="PROSITE" id="PS50110">
    <property type="entry name" value="RESPONSE_REGULATORY"/>
    <property type="match status" value="1"/>
</dbReference>
<reference evidence="9 10" key="1">
    <citation type="submission" date="2024-04" db="EMBL/GenBank/DDBJ databases">
        <title>Luteolibacter sp. isolated from soil.</title>
        <authorList>
            <person name="An J."/>
        </authorList>
    </citation>
    <scope>NUCLEOTIDE SEQUENCE [LARGE SCALE GENOMIC DNA]</scope>
    <source>
        <strain evidence="9 10">Y139</strain>
    </source>
</reference>
<keyword evidence="4" id="KW-0238">DNA-binding</keyword>
<keyword evidence="5" id="KW-0804">Transcription</keyword>
<evidence type="ECO:0000256" key="3">
    <source>
        <dbReference type="ARBA" id="ARBA00023015"/>
    </source>
</evidence>
<dbReference type="InterPro" id="IPR011006">
    <property type="entry name" value="CheY-like_superfamily"/>
</dbReference>
<dbReference type="InterPro" id="IPR000792">
    <property type="entry name" value="Tscrpt_reg_LuxR_C"/>
</dbReference>
<keyword evidence="10" id="KW-1185">Reference proteome</keyword>
<dbReference type="InterPro" id="IPR039420">
    <property type="entry name" value="WalR-like"/>
</dbReference>
<dbReference type="SUPFAM" id="SSF46894">
    <property type="entry name" value="C-terminal effector domain of the bipartite response regulators"/>
    <property type="match status" value="1"/>
</dbReference>
<proteinExistence type="predicted"/>
<sequence length="218" mass="23752">MKRILVIEDQAPMRRNIALMLEMEGYEVFTAENGRVGVETARQKRPDLVICDVMMPEMDGHGVVQTLRGEDATATLPFIFLTARSDKTDIRIGMNFGADDYLVKPVVREDLLAAVEARLARAEAIEARVQAAAAANGGGFNPDYSSHEPLTGMGLTNREAEVLLWVAQGKSNGDVAGILGMSEKTVKQHMGNIFEKLGVENRNAAAMQAVEVLGRPRV</sequence>
<dbReference type="InterPro" id="IPR016032">
    <property type="entry name" value="Sig_transdc_resp-reg_C-effctor"/>
</dbReference>
<dbReference type="SMART" id="SM00448">
    <property type="entry name" value="REC"/>
    <property type="match status" value="1"/>
</dbReference>
<dbReference type="Proteomes" id="UP001371305">
    <property type="component" value="Unassembled WGS sequence"/>
</dbReference>
<dbReference type="CDD" id="cd06170">
    <property type="entry name" value="LuxR_C_like"/>
    <property type="match status" value="1"/>
</dbReference>
<dbReference type="EMBL" id="JBBUKT010000003">
    <property type="protein sequence ID" value="MEK7950745.1"/>
    <property type="molecule type" value="Genomic_DNA"/>
</dbReference>
<evidence type="ECO:0000313" key="9">
    <source>
        <dbReference type="EMBL" id="MEK7950745.1"/>
    </source>
</evidence>
<comment type="caution">
    <text evidence="9">The sequence shown here is derived from an EMBL/GenBank/DDBJ whole genome shotgun (WGS) entry which is preliminary data.</text>
</comment>
<dbReference type="CDD" id="cd17574">
    <property type="entry name" value="REC_OmpR"/>
    <property type="match status" value="1"/>
</dbReference>
<gene>
    <name evidence="9" type="ORF">WKV53_09575</name>
</gene>
<evidence type="ECO:0000256" key="1">
    <source>
        <dbReference type="ARBA" id="ARBA00022553"/>
    </source>
</evidence>
<dbReference type="PRINTS" id="PR00038">
    <property type="entry name" value="HTHLUXR"/>
</dbReference>
<name>A0ABU9AVT6_9BACT</name>
<feature type="domain" description="Response regulatory" evidence="8">
    <location>
        <begin position="3"/>
        <end position="119"/>
    </location>
</feature>
<keyword evidence="3" id="KW-0805">Transcription regulation</keyword>
<organism evidence="9 10">
    <name type="scientific">Luteolibacter soli</name>
    <dbReference type="NCBI Taxonomy" id="3135280"/>
    <lineage>
        <taxon>Bacteria</taxon>
        <taxon>Pseudomonadati</taxon>
        <taxon>Verrucomicrobiota</taxon>
        <taxon>Verrucomicrobiia</taxon>
        <taxon>Verrucomicrobiales</taxon>
        <taxon>Verrucomicrobiaceae</taxon>
        <taxon>Luteolibacter</taxon>
    </lineage>
</organism>